<name>A0A444J4K1_9BACT</name>
<proteinExistence type="predicted"/>
<dbReference type="AlphaFoldDB" id="A0A444J4K1"/>
<keyword evidence="2" id="KW-1185">Reference proteome</keyword>
<gene>
    <name evidence="1" type="ORF">H206_05404</name>
</gene>
<organism evidence="1 2">
    <name type="scientific">Candidatus Electrothrix aarhusensis</name>
    <dbReference type="NCBI Taxonomy" id="1859131"/>
    <lineage>
        <taxon>Bacteria</taxon>
        <taxon>Pseudomonadati</taxon>
        <taxon>Thermodesulfobacteriota</taxon>
        <taxon>Desulfobulbia</taxon>
        <taxon>Desulfobulbales</taxon>
        <taxon>Desulfobulbaceae</taxon>
        <taxon>Candidatus Electrothrix</taxon>
    </lineage>
</organism>
<dbReference type="Proteomes" id="UP000287853">
    <property type="component" value="Unassembled WGS sequence"/>
</dbReference>
<sequence length="78" mass="9196">MPERIRMLSWYRQLKQCWRRRGSRWGLITPYSTAPGRSRRTVVQLLVQEVWRWAAMCKAMSSLTTAAATRISLRALSR</sequence>
<evidence type="ECO:0000313" key="2">
    <source>
        <dbReference type="Proteomes" id="UP000287853"/>
    </source>
</evidence>
<reference evidence="1 2" key="1">
    <citation type="submission" date="2017-01" db="EMBL/GenBank/DDBJ databases">
        <title>The cable genome- insights into the physiology and evolution of filamentous bacteria capable of sulfide oxidation via long distance electron transfer.</title>
        <authorList>
            <person name="Schreiber L."/>
            <person name="Bjerg J.T."/>
            <person name="Boggild A."/>
            <person name="Van De Vossenberg J."/>
            <person name="Meysman F."/>
            <person name="Nielsen L.P."/>
            <person name="Schramm A."/>
            <person name="Kjeldsen K.U."/>
        </authorList>
    </citation>
    <scope>NUCLEOTIDE SEQUENCE [LARGE SCALE GENOMIC DNA]</scope>
    <source>
        <strain evidence="1">MCF</strain>
    </source>
</reference>
<accession>A0A444J4K1</accession>
<evidence type="ECO:0000313" key="1">
    <source>
        <dbReference type="EMBL" id="RWX48012.1"/>
    </source>
</evidence>
<dbReference type="EMBL" id="MTKO01000010">
    <property type="protein sequence ID" value="RWX48012.1"/>
    <property type="molecule type" value="Genomic_DNA"/>
</dbReference>
<protein>
    <submittedName>
        <fullName evidence="1">Uncharacterized protein</fullName>
    </submittedName>
</protein>
<comment type="caution">
    <text evidence="1">The sequence shown here is derived from an EMBL/GenBank/DDBJ whole genome shotgun (WGS) entry which is preliminary data.</text>
</comment>